<accession>A0ACB9DF94</accession>
<dbReference type="Proteomes" id="UP001056120">
    <property type="component" value="Linkage Group LG19"/>
</dbReference>
<comment type="caution">
    <text evidence="1">The sequence shown here is derived from an EMBL/GenBank/DDBJ whole genome shotgun (WGS) entry which is preliminary data.</text>
</comment>
<proteinExistence type="predicted"/>
<sequence>MDYPLNLSVTWKICFQHKISILYLYRIALFRNASVDKWQRKTKTNSEQIASYMWIHSKQVLKLRKISCWKCKKRLKRNNYLLEIESF</sequence>
<reference evidence="2" key="1">
    <citation type="journal article" date="2022" name="Mol. Ecol. Resour.">
        <title>The genomes of chicory, endive, great burdock and yacon provide insights into Asteraceae palaeo-polyploidization history and plant inulin production.</title>
        <authorList>
            <person name="Fan W."/>
            <person name="Wang S."/>
            <person name="Wang H."/>
            <person name="Wang A."/>
            <person name="Jiang F."/>
            <person name="Liu H."/>
            <person name="Zhao H."/>
            <person name="Xu D."/>
            <person name="Zhang Y."/>
        </authorList>
    </citation>
    <scope>NUCLEOTIDE SEQUENCE [LARGE SCALE GENOMIC DNA]</scope>
    <source>
        <strain evidence="2">cv. Yunnan</strain>
    </source>
</reference>
<protein>
    <submittedName>
        <fullName evidence="1">Uncharacterized protein</fullName>
    </submittedName>
</protein>
<reference evidence="1 2" key="2">
    <citation type="journal article" date="2022" name="Mol. Ecol. Resour.">
        <title>The genomes of chicory, endive, great burdock and yacon provide insights into Asteraceae paleo-polyploidization history and plant inulin production.</title>
        <authorList>
            <person name="Fan W."/>
            <person name="Wang S."/>
            <person name="Wang H."/>
            <person name="Wang A."/>
            <person name="Jiang F."/>
            <person name="Liu H."/>
            <person name="Zhao H."/>
            <person name="Xu D."/>
            <person name="Zhang Y."/>
        </authorList>
    </citation>
    <scope>NUCLEOTIDE SEQUENCE [LARGE SCALE GENOMIC DNA]</scope>
    <source>
        <strain evidence="2">cv. Yunnan</strain>
        <tissue evidence="1">Leaves</tissue>
    </source>
</reference>
<organism evidence="1 2">
    <name type="scientific">Smallanthus sonchifolius</name>
    <dbReference type="NCBI Taxonomy" id="185202"/>
    <lineage>
        <taxon>Eukaryota</taxon>
        <taxon>Viridiplantae</taxon>
        <taxon>Streptophyta</taxon>
        <taxon>Embryophyta</taxon>
        <taxon>Tracheophyta</taxon>
        <taxon>Spermatophyta</taxon>
        <taxon>Magnoliopsida</taxon>
        <taxon>eudicotyledons</taxon>
        <taxon>Gunneridae</taxon>
        <taxon>Pentapetalae</taxon>
        <taxon>asterids</taxon>
        <taxon>campanulids</taxon>
        <taxon>Asterales</taxon>
        <taxon>Asteraceae</taxon>
        <taxon>Asteroideae</taxon>
        <taxon>Heliantheae alliance</taxon>
        <taxon>Millerieae</taxon>
        <taxon>Smallanthus</taxon>
    </lineage>
</organism>
<dbReference type="EMBL" id="CM042036">
    <property type="protein sequence ID" value="KAI3745156.1"/>
    <property type="molecule type" value="Genomic_DNA"/>
</dbReference>
<name>A0ACB9DF94_9ASTR</name>
<keyword evidence="2" id="KW-1185">Reference proteome</keyword>
<gene>
    <name evidence="1" type="ORF">L1987_58262</name>
</gene>
<evidence type="ECO:0000313" key="1">
    <source>
        <dbReference type="EMBL" id="KAI3745156.1"/>
    </source>
</evidence>
<evidence type="ECO:0000313" key="2">
    <source>
        <dbReference type="Proteomes" id="UP001056120"/>
    </source>
</evidence>